<proteinExistence type="inferred from homology"/>
<dbReference type="InterPro" id="IPR010998">
    <property type="entry name" value="Integrase_recombinase_N"/>
</dbReference>
<dbReference type="InterPro" id="IPR044068">
    <property type="entry name" value="CB"/>
</dbReference>
<dbReference type="InterPro" id="IPR050090">
    <property type="entry name" value="Tyrosine_recombinase_XerCD"/>
</dbReference>
<comment type="similarity">
    <text evidence="1">Belongs to the 'phage' integrase family.</text>
</comment>
<feature type="domain" description="Core-binding (CB)" evidence="7">
    <location>
        <begin position="57"/>
        <end position="140"/>
    </location>
</feature>
<evidence type="ECO:0000259" key="6">
    <source>
        <dbReference type="PROSITE" id="PS51898"/>
    </source>
</evidence>
<protein>
    <submittedName>
        <fullName evidence="8">Site-specific integrase</fullName>
    </submittedName>
</protein>
<dbReference type="PANTHER" id="PTHR30349">
    <property type="entry name" value="PHAGE INTEGRASE-RELATED"/>
    <property type="match status" value="1"/>
</dbReference>
<dbReference type="InterPro" id="IPR002104">
    <property type="entry name" value="Integrase_catalytic"/>
</dbReference>
<keyword evidence="3 5" id="KW-0238">DNA-binding</keyword>
<evidence type="ECO:0000256" key="4">
    <source>
        <dbReference type="ARBA" id="ARBA00023172"/>
    </source>
</evidence>
<organism evidence="8 9">
    <name type="scientific">Frondihabitans cladoniiphilus</name>
    <dbReference type="NCBI Taxonomy" id="715785"/>
    <lineage>
        <taxon>Bacteria</taxon>
        <taxon>Bacillati</taxon>
        <taxon>Actinomycetota</taxon>
        <taxon>Actinomycetes</taxon>
        <taxon>Micrococcales</taxon>
        <taxon>Microbacteriaceae</taxon>
        <taxon>Frondihabitans</taxon>
    </lineage>
</organism>
<keyword evidence="4" id="KW-0233">DNA recombination</keyword>
<name>A0ABP8VLL9_9MICO</name>
<dbReference type="Pfam" id="PF02899">
    <property type="entry name" value="Phage_int_SAM_1"/>
    <property type="match status" value="1"/>
</dbReference>
<dbReference type="Gene3D" id="1.10.443.10">
    <property type="entry name" value="Intergrase catalytic core"/>
    <property type="match status" value="1"/>
</dbReference>
<dbReference type="PROSITE" id="PS51900">
    <property type="entry name" value="CB"/>
    <property type="match status" value="1"/>
</dbReference>
<accession>A0ABP8VLL9</accession>
<keyword evidence="2" id="KW-0229">DNA integration</keyword>
<dbReference type="SUPFAM" id="SSF56349">
    <property type="entry name" value="DNA breaking-rejoining enzymes"/>
    <property type="match status" value="1"/>
</dbReference>
<evidence type="ECO:0000256" key="5">
    <source>
        <dbReference type="PROSITE-ProRule" id="PRU01248"/>
    </source>
</evidence>
<dbReference type="InterPro" id="IPR013762">
    <property type="entry name" value="Integrase-like_cat_sf"/>
</dbReference>
<evidence type="ECO:0000313" key="8">
    <source>
        <dbReference type="EMBL" id="GAA4666488.1"/>
    </source>
</evidence>
<reference evidence="9" key="1">
    <citation type="journal article" date="2019" name="Int. J. Syst. Evol. Microbiol.">
        <title>The Global Catalogue of Microorganisms (GCM) 10K type strain sequencing project: providing services to taxonomists for standard genome sequencing and annotation.</title>
        <authorList>
            <consortium name="The Broad Institute Genomics Platform"/>
            <consortium name="The Broad Institute Genome Sequencing Center for Infectious Disease"/>
            <person name="Wu L."/>
            <person name="Ma J."/>
        </authorList>
    </citation>
    <scope>NUCLEOTIDE SEQUENCE [LARGE SCALE GENOMIC DNA]</scope>
    <source>
        <strain evidence="9">JCM 18956</strain>
    </source>
</reference>
<dbReference type="PROSITE" id="PS51898">
    <property type="entry name" value="TYR_RECOMBINASE"/>
    <property type="match status" value="1"/>
</dbReference>
<sequence length="490" mass="55759">MDIGAGWTVRWIGRLEIGGEGMAASMAGEVMALENRLRVREGLPFMIDPTLIVDSTMSQFFASPRFRKLEPSSMRSYTTSYRVFFNFLWTRGMTWRDADVDAIEDYEDWRRRAPQNPSHVAGTTFKRELAALGLLYHWAQSRGFVAGSPLLTRVVRLHDGSVRETYEASPKNTQRRDVKWLTPRAFKLWLRVGLEGMGVDAAEDPAWRGRNSDRNAGYAQLLFDSGLRRTEAASLLTFEIPEADNARRYVWSRVGAAATKTKHGRAFPVQSKTAKMLETYRISRRAGAIRRAQAAHRYDRVSEKLVVVSRTLDSLTWKDDAGNGATSKIANVRVAERLRLYEEANGSLEPLWFWLSEDGLPFLPDSWENVFRAANVRVAATGMPSPPFMRPHMARHSFALIRLVHFMGVFDKRFQLAPEDRVYFRQLYGDAWLAVQSLLGHASPDVTRDIYLAPVQEILGRTLIEYDEEDLQGLVHSLLSRSPRVLDTVE</sequence>
<evidence type="ECO:0000256" key="3">
    <source>
        <dbReference type="ARBA" id="ARBA00023125"/>
    </source>
</evidence>
<evidence type="ECO:0000256" key="1">
    <source>
        <dbReference type="ARBA" id="ARBA00008857"/>
    </source>
</evidence>
<dbReference type="InterPro" id="IPR011010">
    <property type="entry name" value="DNA_brk_join_enz"/>
</dbReference>
<keyword evidence="9" id="KW-1185">Reference proteome</keyword>
<evidence type="ECO:0000313" key="9">
    <source>
        <dbReference type="Proteomes" id="UP001501295"/>
    </source>
</evidence>
<evidence type="ECO:0000256" key="2">
    <source>
        <dbReference type="ARBA" id="ARBA00022908"/>
    </source>
</evidence>
<evidence type="ECO:0000259" key="7">
    <source>
        <dbReference type="PROSITE" id="PS51900"/>
    </source>
</evidence>
<dbReference type="InterPro" id="IPR004107">
    <property type="entry name" value="Integrase_SAM-like_N"/>
</dbReference>
<feature type="domain" description="Tyr recombinase" evidence="6">
    <location>
        <begin position="176"/>
        <end position="464"/>
    </location>
</feature>
<dbReference type="Proteomes" id="UP001501295">
    <property type="component" value="Unassembled WGS sequence"/>
</dbReference>
<dbReference type="EMBL" id="BAABLM010000001">
    <property type="protein sequence ID" value="GAA4666488.1"/>
    <property type="molecule type" value="Genomic_DNA"/>
</dbReference>
<dbReference type="Gene3D" id="1.10.150.130">
    <property type="match status" value="1"/>
</dbReference>
<comment type="caution">
    <text evidence="8">The sequence shown here is derived from an EMBL/GenBank/DDBJ whole genome shotgun (WGS) entry which is preliminary data.</text>
</comment>
<gene>
    <name evidence="8" type="ORF">GCM10025780_05270</name>
</gene>
<dbReference type="PANTHER" id="PTHR30349:SF64">
    <property type="entry name" value="PROPHAGE INTEGRASE INTD-RELATED"/>
    <property type="match status" value="1"/>
</dbReference>